<proteinExistence type="predicted"/>
<protein>
    <submittedName>
        <fullName evidence="2">Uncharacterized protein</fullName>
    </submittedName>
</protein>
<feature type="transmembrane region" description="Helical" evidence="1">
    <location>
        <begin position="99"/>
        <end position="118"/>
    </location>
</feature>
<evidence type="ECO:0000313" key="2">
    <source>
        <dbReference type="EMBL" id="MXO62489.1"/>
    </source>
</evidence>
<dbReference type="OrthoDB" id="7540170at2"/>
<keyword evidence="3" id="KW-1185">Reference proteome</keyword>
<dbReference type="Proteomes" id="UP000445582">
    <property type="component" value="Unassembled WGS sequence"/>
</dbReference>
<sequence>MATHAQQTIPTGADDDAGSLTAFIDRWIYVFMAVLLIAIVLVGFVPDSMQKVAAVSAGQRPPFPMAMHVHAVLMGTWMLLLLAQTSLMATGRKSMHMQLGVIGMFLAPALVVAGVFLVPANIQAFTAFSASASAEVQAQTAGFMQFMTNIALIQLRAGLCFLVLAGLALAMRKRDSELHKRLIILATIVPMPAAFDRMPFLWHTLPESPLTVELWPLVAIAPMFAWDLYRRHSIHAAYWIYAIVMVPTALVVSMLWSSDWWMNTGGALIGVPS</sequence>
<name>A0A844YGM2_9SPHN</name>
<keyword evidence="1" id="KW-0472">Membrane</keyword>
<feature type="transmembrane region" description="Helical" evidence="1">
    <location>
        <begin position="27"/>
        <end position="45"/>
    </location>
</feature>
<feature type="transmembrane region" description="Helical" evidence="1">
    <location>
        <begin position="236"/>
        <end position="256"/>
    </location>
</feature>
<comment type="caution">
    <text evidence="2">The sequence shown here is derived from an EMBL/GenBank/DDBJ whole genome shotgun (WGS) entry which is preliminary data.</text>
</comment>
<dbReference type="RefSeq" id="WP_160672609.1">
    <property type="nucleotide sequence ID" value="NZ_WTYN01000001.1"/>
</dbReference>
<evidence type="ECO:0000256" key="1">
    <source>
        <dbReference type="SAM" id="Phobius"/>
    </source>
</evidence>
<dbReference type="AlphaFoldDB" id="A0A844YGM2"/>
<gene>
    <name evidence="2" type="ORF">GRI48_05630</name>
</gene>
<reference evidence="2 3" key="1">
    <citation type="submission" date="2019-12" db="EMBL/GenBank/DDBJ databases">
        <title>Genomic-based taxomic classification of the family Erythrobacteraceae.</title>
        <authorList>
            <person name="Xu L."/>
        </authorList>
    </citation>
    <scope>NUCLEOTIDE SEQUENCE [LARGE SCALE GENOMIC DNA]</scope>
    <source>
        <strain evidence="2 3">MCCC 1A09965</strain>
    </source>
</reference>
<accession>A0A844YGM2</accession>
<keyword evidence="1" id="KW-1133">Transmembrane helix</keyword>
<feature type="transmembrane region" description="Helical" evidence="1">
    <location>
        <begin position="214"/>
        <end position="229"/>
    </location>
</feature>
<feature type="transmembrane region" description="Helical" evidence="1">
    <location>
        <begin position="65"/>
        <end position="87"/>
    </location>
</feature>
<feature type="transmembrane region" description="Helical" evidence="1">
    <location>
        <begin position="150"/>
        <end position="170"/>
    </location>
</feature>
<evidence type="ECO:0000313" key="3">
    <source>
        <dbReference type="Proteomes" id="UP000445582"/>
    </source>
</evidence>
<feature type="transmembrane region" description="Helical" evidence="1">
    <location>
        <begin position="182"/>
        <end position="202"/>
    </location>
</feature>
<dbReference type="EMBL" id="WTYN01000001">
    <property type="protein sequence ID" value="MXO62489.1"/>
    <property type="molecule type" value="Genomic_DNA"/>
</dbReference>
<organism evidence="2 3">
    <name type="scientific">Qipengyuania oceanensis</name>
    <dbReference type="NCBI Taxonomy" id="1463597"/>
    <lineage>
        <taxon>Bacteria</taxon>
        <taxon>Pseudomonadati</taxon>
        <taxon>Pseudomonadota</taxon>
        <taxon>Alphaproteobacteria</taxon>
        <taxon>Sphingomonadales</taxon>
        <taxon>Erythrobacteraceae</taxon>
        <taxon>Qipengyuania</taxon>
    </lineage>
</organism>
<keyword evidence="1" id="KW-0812">Transmembrane</keyword>